<dbReference type="AlphaFoldDB" id="A0A381VEH3"/>
<evidence type="ECO:0000313" key="3">
    <source>
        <dbReference type="EMBL" id="SVA38740.1"/>
    </source>
</evidence>
<dbReference type="GO" id="GO:0005886">
    <property type="term" value="C:plasma membrane"/>
    <property type="evidence" value="ECO:0007669"/>
    <property type="project" value="TreeGrafter"/>
</dbReference>
<protein>
    <recommendedName>
        <fullName evidence="2">DUF218 domain-containing protein</fullName>
    </recommendedName>
</protein>
<evidence type="ECO:0000256" key="1">
    <source>
        <dbReference type="SAM" id="Phobius"/>
    </source>
</evidence>
<feature type="transmembrane region" description="Helical" evidence="1">
    <location>
        <begin position="43"/>
        <end position="65"/>
    </location>
</feature>
<dbReference type="PANTHER" id="PTHR30336:SF4">
    <property type="entry name" value="ENVELOPE BIOGENESIS FACTOR ELYC"/>
    <property type="match status" value="1"/>
</dbReference>
<proteinExistence type="predicted"/>
<dbReference type="GO" id="GO:0000270">
    <property type="term" value="P:peptidoglycan metabolic process"/>
    <property type="evidence" value="ECO:0007669"/>
    <property type="project" value="TreeGrafter"/>
</dbReference>
<dbReference type="EMBL" id="UINC01008616">
    <property type="protein sequence ID" value="SVA38740.1"/>
    <property type="molecule type" value="Genomic_DNA"/>
</dbReference>
<keyword evidence="1" id="KW-0472">Membrane</keyword>
<keyword evidence="1" id="KW-0812">Transmembrane</keyword>
<dbReference type="InterPro" id="IPR014729">
    <property type="entry name" value="Rossmann-like_a/b/a_fold"/>
</dbReference>
<gene>
    <name evidence="3" type="ORF">METZ01_LOCUS91594</name>
</gene>
<keyword evidence="1" id="KW-1133">Transmembrane helix</keyword>
<sequence>MESVFWVVSKIAWALIAPETLLLFLMILSAGLLWTRYNKQGRVLISSTVIIIATVSVLPLSYWILRPLEDRFTIPEKLPDRIDGIIVLAGVEDLAVTAARGQPSLHDGGERLTTFVWLAHVYPDAVLLFTGGSGSLTDQKNKSSGVARMIFSQLGLDLERIQFESDSKNTAENALRSYELIQPSPDQRWILITSAFHMPRSVGLFRKVGWNVIPYPVDFSTTKRADLSFNLQNIGSFSQGIREWIGLLVYRTFGKTSSFFPGPIT</sequence>
<dbReference type="GO" id="GO:0043164">
    <property type="term" value="P:Gram-negative-bacterium-type cell wall biogenesis"/>
    <property type="evidence" value="ECO:0007669"/>
    <property type="project" value="TreeGrafter"/>
</dbReference>
<dbReference type="InterPro" id="IPR051599">
    <property type="entry name" value="Cell_Envelope_Assoc"/>
</dbReference>
<feature type="domain" description="DUF218" evidence="2">
    <location>
        <begin position="83"/>
        <end position="246"/>
    </location>
</feature>
<feature type="transmembrane region" description="Helical" evidence="1">
    <location>
        <begin position="12"/>
        <end position="34"/>
    </location>
</feature>
<dbReference type="Pfam" id="PF02698">
    <property type="entry name" value="DUF218"/>
    <property type="match status" value="1"/>
</dbReference>
<accession>A0A381VEH3</accession>
<name>A0A381VEH3_9ZZZZ</name>
<evidence type="ECO:0000259" key="2">
    <source>
        <dbReference type="Pfam" id="PF02698"/>
    </source>
</evidence>
<organism evidence="3">
    <name type="scientific">marine metagenome</name>
    <dbReference type="NCBI Taxonomy" id="408172"/>
    <lineage>
        <taxon>unclassified sequences</taxon>
        <taxon>metagenomes</taxon>
        <taxon>ecological metagenomes</taxon>
    </lineage>
</organism>
<dbReference type="InterPro" id="IPR003848">
    <property type="entry name" value="DUF218"/>
</dbReference>
<reference evidence="3" key="1">
    <citation type="submission" date="2018-05" db="EMBL/GenBank/DDBJ databases">
        <authorList>
            <person name="Lanie J.A."/>
            <person name="Ng W.-L."/>
            <person name="Kazmierczak K.M."/>
            <person name="Andrzejewski T.M."/>
            <person name="Davidsen T.M."/>
            <person name="Wayne K.J."/>
            <person name="Tettelin H."/>
            <person name="Glass J.I."/>
            <person name="Rusch D."/>
            <person name="Podicherti R."/>
            <person name="Tsui H.-C.T."/>
            <person name="Winkler M.E."/>
        </authorList>
    </citation>
    <scope>NUCLEOTIDE SEQUENCE</scope>
</reference>
<dbReference type="PANTHER" id="PTHR30336">
    <property type="entry name" value="INNER MEMBRANE PROTEIN, PROBABLE PERMEASE"/>
    <property type="match status" value="1"/>
</dbReference>
<dbReference type="Gene3D" id="3.40.50.620">
    <property type="entry name" value="HUPs"/>
    <property type="match status" value="1"/>
</dbReference>
<dbReference type="CDD" id="cd06259">
    <property type="entry name" value="YdcF-like"/>
    <property type="match status" value="1"/>
</dbReference>